<dbReference type="AlphaFoldDB" id="A0A7J7P1I9"/>
<dbReference type="SUPFAM" id="SSF47473">
    <property type="entry name" value="EF-hand"/>
    <property type="match status" value="1"/>
</dbReference>
<dbReference type="Proteomes" id="UP000541444">
    <property type="component" value="Unassembled WGS sequence"/>
</dbReference>
<feature type="domain" description="EF-hand" evidence="3">
    <location>
        <begin position="52"/>
        <end position="81"/>
    </location>
</feature>
<dbReference type="PROSITE" id="PS50222">
    <property type="entry name" value="EF_HAND_2"/>
    <property type="match status" value="3"/>
</dbReference>
<evidence type="ECO:0000259" key="3">
    <source>
        <dbReference type="PROSITE" id="PS50222"/>
    </source>
</evidence>
<sequence length="158" mass="17975">MCPSCKTQCHEFPSELSDLQQAFEVLDIDRDGKISKYDLRTFYSGYSTTNITSDEDIRSMILVADVNKDGYVELDEFERVLGCEKSLNVMEDVFKVMDKDGDGIVGFEDLRDYMKWAKFYTTDDDVRMMIRLGGGDESAGVSYEGLLKILDVDPVKDL</sequence>
<dbReference type="PANTHER" id="PTHR23050">
    <property type="entry name" value="CALCIUM BINDING PROTEIN"/>
    <property type="match status" value="1"/>
</dbReference>
<keyword evidence="1" id="KW-0677">Repeat</keyword>
<dbReference type="PROSITE" id="PS00018">
    <property type="entry name" value="EF_HAND_1"/>
    <property type="match status" value="2"/>
</dbReference>
<dbReference type="InterPro" id="IPR018247">
    <property type="entry name" value="EF_Hand_1_Ca_BS"/>
</dbReference>
<dbReference type="InterPro" id="IPR002048">
    <property type="entry name" value="EF_hand_dom"/>
</dbReference>
<proteinExistence type="predicted"/>
<reference evidence="4 5" key="1">
    <citation type="journal article" date="2020" name="IScience">
        <title>Genome Sequencing of the Endangered Kingdonia uniflora (Circaeasteraceae, Ranunculales) Reveals Potential Mechanisms of Evolutionary Specialization.</title>
        <authorList>
            <person name="Sun Y."/>
            <person name="Deng T."/>
            <person name="Zhang A."/>
            <person name="Moore M.J."/>
            <person name="Landis J.B."/>
            <person name="Lin N."/>
            <person name="Zhang H."/>
            <person name="Zhang X."/>
            <person name="Huang J."/>
            <person name="Zhang X."/>
            <person name="Sun H."/>
            <person name="Wang H."/>
        </authorList>
    </citation>
    <scope>NUCLEOTIDE SEQUENCE [LARGE SCALE GENOMIC DNA]</scope>
    <source>
        <strain evidence="4">TB1705</strain>
        <tissue evidence="4">Leaf</tissue>
    </source>
</reference>
<keyword evidence="2" id="KW-0106">Calcium</keyword>
<evidence type="ECO:0000256" key="1">
    <source>
        <dbReference type="ARBA" id="ARBA00022737"/>
    </source>
</evidence>
<gene>
    <name evidence="4" type="ORF">GIB67_026990</name>
</gene>
<dbReference type="OrthoDB" id="26525at2759"/>
<evidence type="ECO:0000313" key="4">
    <source>
        <dbReference type="EMBL" id="KAF6173295.1"/>
    </source>
</evidence>
<dbReference type="InterPro" id="IPR050145">
    <property type="entry name" value="Centrin_CML-like"/>
</dbReference>
<feature type="domain" description="EF-hand" evidence="3">
    <location>
        <begin position="14"/>
        <end position="49"/>
    </location>
</feature>
<dbReference type="SMART" id="SM00054">
    <property type="entry name" value="EFh"/>
    <property type="match status" value="3"/>
</dbReference>
<dbReference type="GO" id="GO:0043226">
    <property type="term" value="C:organelle"/>
    <property type="evidence" value="ECO:0007669"/>
    <property type="project" value="UniProtKB-ARBA"/>
</dbReference>
<dbReference type="Pfam" id="PF13405">
    <property type="entry name" value="EF-hand_6"/>
    <property type="match status" value="1"/>
</dbReference>
<evidence type="ECO:0000313" key="5">
    <source>
        <dbReference type="Proteomes" id="UP000541444"/>
    </source>
</evidence>
<organism evidence="4 5">
    <name type="scientific">Kingdonia uniflora</name>
    <dbReference type="NCBI Taxonomy" id="39325"/>
    <lineage>
        <taxon>Eukaryota</taxon>
        <taxon>Viridiplantae</taxon>
        <taxon>Streptophyta</taxon>
        <taxon>Embryophyta</taxon>
        <taxon>Tracheophyta</taxon>
        <taxon>Spermatophyta</taxon>
        <taxon>Magnoliopsida</taxon>
        <taxon>Ranunculales</taxon>
        <taxon>Circaeasteraceae</taxon>
        <taxon>Kingdonia</taxon>
    </lineage>
</organism>
<name>A0A7J7P1I9_9MAGN</name>
<dbReference type="CDD" id="cd00051">
    <property type="entry name" value="EFh"/>
    <property type="match status" value="2"/>
</dbReference>
<dbReference type="InterPro" id="IPR011992">
    <property type="entry name" value="EF-hand-dom_pair"/>
</dbReference>
<dbReference type="Pfam" id="PF13499">
    <property type="entry name" value="EF-hand_7"/>
    <property type="match status" value="1"/>
</dbReference>
<dbReference type="FunFam" id="1.10.238.10:FF:000178">
    <property type="entry name" value="Calmodulin-2 A"/>
    <property type="match status" value="1"/>
</dbReference>
<accession>A0A7J7P1I9</accession>
<dbReference type="EMBL" id="JACGCM010000347">
    <property type="protein sequence ID" value="KAF6173295.1"/>
    <property type="molecule type" value="Genomic_DNA"/>
</dbReference>
<dbReference type="GO" id="GO:0005509">
    <property type="term" value="F:calcium ion binding"/>
    <property type="evidence" value="ECO:0007669"/>
    <property type="project" value="InterPro"/>
</dbReference>
<protein>
    <recommendedName>
        <fullName evidence="3">EF-hand domain-containing protein</fullName>
    </recommendedName>
</protein>
<feature type="domain" description="EF-hand" evidence="3">
    <location>
        <begin position="85"/>
        <end position="120"/>
    </location>
</feature>
<dbReference type="Gene3D" id="1.10.238.10">
    <property type="entry name" value="EF-hand"/>
    <property type="match status" value="1"/>
</dbReference>
<comment type="caution">
    <text evidence="4">The sequence shown here is derived from an EMBL/GenBank/DDBJ whole genome shotgun (WGS) entry which is preliminary data.</text>
</comment>
<evidence type="ECO:0000256" key="2">
    <source>
        <dbReference type="ARBA" id="ARBA00022837"/>
    </source>
</evidence>
<keyword evidence="5" id="KW-1185">Reference proteome</keyword>